<dbReference type="Pfam" id="PF01370">
    <property type="entry name" value="Epimerase"/>
    <property type="match status" value="1"/>
</dbReference>
<dbReference type="PANTHER" id="PTHR11092">
    <property type="entry name" value="SUGAR NUCLEOTIDE EPIMERASE RELATED"/>
    <property type="match status" value="1"/>
</dbReference>
<dbReference type="InterPro" id="IPR036291">
    <property type="entry name" value="NAD(P)-bd_dom_sf"/>
</dbReference>
<evidence type="ECO:0000256" key="1">
    <source>
        <dbReference type="ARBA" id="ARBA00009353"/>
    </source>
</evidence>
<dbReference type="Gene3D" id="3.40.50.720">
    <property type="entry name" value="NAD(P)-binding Rossmann-like Domain"/>
    <property type="match status" value="1"/>
</dbReference>
<evidence type="ECO:0000259" key="2">
    <source>
        <dbReference type="Pfam" id="PF01370"/>
    </source>
</evidence>
<evidence type="ECO:0000313" key="4">
    <source>
        <dbReference type="EMBL" id="PTX59534.1"/>
    </source>
</evidence>
<sequence>MKILICGATGLIGSALTELCLQENHQIHYLTTRKSKIETSENYKGFHWNPAEGEIDEACLEGVDAIVNLSGANIAKRWTESYKQEIMNSRVDTANILFKVLRNKKDHTIKHYISASGTAIYPSSLTEYYAEDTEKEADDFLGKVVKQWELHANQFKSIEIPVTIIRTGLVLSEKGGVLVEMAKPVKYGVGAAMGSGKQWQSWIHLDDIARVYVHVLSKQITGVYNGVSPNPTTNKLLTKEIASVLKKPFFMPNIPKFMMKLVLGEMSTLLFSSQKVSSEKLESTVFQHKFPALTPALENLLKK</sequence>
<accession>A0A2T6BU11</accession>
<dbReference type="NCBIfam" id="TIGR01777">
    <property type="entry name" value="yfcH"/>
    <property type="match status" value="1"/>
</dbReference>
<organism evidence="4 5">
    <name type="scientific">Kordia periserrulae</name>
    <dbReference type="NCBI Taxonomy" id="701523"/>
    <lineage>
        <taxon>Bacteria</taxon>
        <taxon>Pseudomonadati</taxon>
        <taxon>Bacteroidota</taxon>
        <taxon>Flavobacteriia</taxon>
        <taxon>Flavobacteriales</taxon>
        <taxon>Flavobacteriaceae</taxon>
        <taxon>Kordia</taxon>
    </lineage>
</organism>
<evidence type="ECO:0008006" key="6">
    <source>
        <dbReference type="Google" id="ProtNLM"/>
    </source>
</evidence>
<comment type="caution">
    <text evidence="4">The sequence shown here is derived from an EMBL/GenBank/DDBJ whole genome shotgun (WGS) entry which is preliminary data.</text>
</comment>
<name>A0A2T6BU11_9FLAO</name>
<dbReference type="OrthoDB" id="9801773at2"/>
<dbReference type="InterPro" id="IPR010099">
    <property type="entry name" value="SDR39U1"/>
</dbReference>
<evidence type="ECO:0000259" key="3">
    <source>
        <dbReference type="Pfam" id="PF08338"/>
    </source>
</evidence>
<proteinExistence type="inferred from homology"/>
<protein>
    <recommendedName>
        <fullName evidence="6">TIGR01777 family protein</fullName>
    </recommendedName>
</protein>
<dbReference type="PANTHER" id="PTHR11092:SF0">
    <property type="entry name" value="EPIMERASE FAMILY PROTEIN SDR39U1"/>
    <property type="match status" value="1"/>
</dbReference>
<dbReference type="InterPro" id="IPR001509">
    <property type="entry name" value="Epimerase_deHydtase"/>
</dbReference>
<dbReference type="Pfam" id="PF08338">
    <property type="entry name" value="DUF1731"/>
    <property type="match status" value="1"/>
</dbReference>
<dbReference type="EMBL" id="QBKT01000009">
    <property type="protein sequence ID" value="PTX59534.1"/>
    <property type="molecule type" value="Genomic_DNA"/>
</dbReference>
<reference evidence="4 5" key="1">
    <citation type="submission" date="2018-04" db="EMBL/GenBank/DDBJ databases">
        <title>Genomic Encyclopedia of Archaeal and Bacterial Type Strains, Phase II (KMG-II): from individual species to whole genera.</title>
        <authorList>
            <person name="Goeker M."/>
        </authorList>
    </citation>
    <scope>NUCLEOTIDE SEQUENCE [LARGE SCALE GENOMIC DNA]</scope>
    <source>
        <strain evidence="4 5">DSM 25731</strain>
    </source>
</reference>
<feature type="domain" description="NAD-dependent epimerase/dehydratase" evidence="2">
    <location>
        <begin position="3"/>
        <end position="224"/>
    </location>
</feature>
<comment type="similarity">
    <text evidence="1">Belongs to the NAD(P)-dependent epimerase/dehydratase family. SDR39U1 subfamily.</text>
</comment>
<dbReference type="AlphaFoldDB" id="A0A2T6BU11"/>
<feature type="domain" description="DUF1731" evidence="3">
    <location>
        <begin position="254"/>
        <end position="300"/>
    </location>
</feature>
<evidence type="ECO:0000313" key="5">
    <source>
        <dbReference type="Proteomes" id="UP000244090"/>
    </source>
</evidence>
<dbReference type="SUPFAM" id="SSF51735">
    <property type="entry name" value="NAD(P)-binding Rossmann-fold domains"/>
    <property type="match status" value="1"/>
</dbReference>
<gene>
    <name evidence="4" type="ORF">C8N46_109123</name>
</gene>
<keyword evidence="5" id="KW-1185">Reference proteome</keyword>
<dbReference type="Proteomes" id="UP000244090">
    <property type="component" value="Unassembled WGS sequence"/>
</dbReference>
<dbReference type="InterPro" id="IPR013549">
    <property type="entry name" value="DUF1731"/>
</dbReference>
<dbReference type="RefSeq" id="WP_108116245.1">
    <property type="nucleotide sequence ID" value="NZ_QBKT01000009.1"/>
</dbReference>